<evidence type="ECO:0000256" key="7">
    <source>
        <dbReference type="ARBA" id="ARBA00022840"/>
    </source>
</evidence>
<evidence type="ECO:0000256" key="14">
    <source>
        <dbReference type="ARBA" id="ARBA00048988"/>
    </source>
</evidence>
<evidence type="ECO:0000256" key="12">
    <source>
        <dbReference type="ARBA" id="ARBA00034617"/>
    </source>
</evidence>
<dbReference type="InterPro" id="IPR001650">
    <property type="entry name" value="Helicase_C-like"/>
</dbReference>
<dbReference type="GO" id="GO:0043138">
    <property type="term" value="F:3'-5' DNA helicase activity"/>
    <property type="evidence" value="ECO:0007669"/>
    <property type="project" value="UniProtKB-EC"/>
</dbReference>
<dbReference type="Proteomes" id="UP000183639">
    <property type="component" value="Unassembled WGS sequence"/>
</dbReference>
<evidence type="ECO:0000259" key="17">
    <source>
        <dbReference type="PROSITE" id="PS51194"/>
    </source>
</evidence>
<dbReference type="Pfam" id="PF17191">
    <property type="entry name" value="RecG_wedge"/>
    <property type="match status" value="1"/>
</dbReference>
<dbReference type="Gene3D" id="2.40.50.140">
    <property type="entry name" value="Nucleic acid-binding proteins"/>
    <property type="match status" value="1"/>
</dbReference>
<evidence type="ECO:0000256" key="9">
    <source>
        <dbReference type="ARBA" id="ARBA00023172"/>
    </source>
</evidence>
<dbReference type="PANTHER" id="PTHR47964:SF1">
    <property type="entry name" value="ATP-DEPENDENT DNA HELICASE HOMOLOG RECG, CHLOROPLASTIC"/>
    <property type="match status" value="1"/>
</dbReference>
<dbReference type="CDD" id="cd04488">
    <property type="entry name" value="RecG_wedge_OBF"/>
    <property type="match status" value="1"/>
</dbReference>
<evidence type="ECO:0000256" key="8">
    <source>
        <dbReference type="ARBA" id="ARBA00023125"/>
    </source>
</evidence>
<accession>A0A1I3D7P9</accession>
<dbReference type="InterPro" id="IPR004609">
    <property type="entry name" value="ATP-dep_DNA_helicase_RecG"/>
</dbReference>
<dbReference type="GO" id="GO:0016887">
    <property type="term" value="F:ATP hydrolysis activity"/>
    <property type="evidence" value="ECO:0007669"/>
    <property type="project" value="RHEA"/>
</dbReference>
<keyword evidence="8" id="KW-0238">DNA-binding</keyword>
<feature type="domain" description="Helicase C-terminal" evidence="17">
    <location>
        <begin position="463"/>
        <end position="620"/>
    </location>
</feature>
<dbReference type="PANTHER" id="PTHR47964">
    <property type="entry name" value="ATP-DEPENDENT DNA HELICASE HOMOLOG RECG, CHLOROPLASTIC"/>
    <property type="match status" value="1"/>
</dbReference>
<dbReference type="NCBIfam" id="NF008165">
    <property type="entry name" value="PRK10917.1-3"/>
    <property type="match status" value="1"/>
</dbReference>
<keyword evidence="3 15" id="KW-0547">Nucleotide-binding</keyword>
<comment type="similarity">
    <text evidence="1 15">Belongs to the helicase family. RecG subfamily.</text>
</comment>
<evidence type="ECO:0000256" key="11">
    <source>
        <dbReference type="ARBA" id="ARBA00023235"/>
    </source>
</evidence>
<keyword evidence="11" id="KW-0413">Isomerase</keyword>
<keyword evidence="5 15" id="KW-0378">Hydrolase</keyword>
<keyword evidence="6 15" id="KW-0347">Helicase</keyword>
<dbReference type="Pfam" id="PF19833">
    <property type="entry name" value="RecG_dom3_C"/>
    <property type="match status" value="1"/>
</dbReference>
<dbReference type="InterPro" id="IPR047112">
    <property type="entry name" value="RecG/Mfd"/>
</dbReference>
<dbReference type="NCBIfam" id="TIGR00643">
    <property type="entry name" value="recG"/>
    <property type="match status" value="1"/>
</dbReference>
<dbReference type="EMBL" id="FOQK01000005">
    <property type="protein sequence ID" value="SFH82733.1"/>
    <property type="molecule type" value="Genomic_DNA"/>
</dbReference>
<dbReference type="InterPro" id="IPR045562">
    <property type="entry name" value="RecG_dom3_C"/>
</dbReference>
<dbReference type="NCBIfam" id="NF008168">
    <property type="entry name" value="PRK10917.2-2"/>
    <property type="match status" value="1"/>
</dbReference>
<dbReference type="InterPro" id="IPR014001">
    <property type="entry name" value="Helicase_ATP-bd"/>
</dbReference>
<dbReference type="EC" id="5.6.2.4" evidence="13 15"/>
<dbReference type="Gene3D" id="3.40.50.300">
    <property type="entry name" value="P-loop containing nucleotide triphosphate hydrolases"/>
    <property type="match status" value="2"/>
</dbReference>
<dbReference type="PROSITE" id="PS51194">
    <property type="entry name" value="HELICASE_CTER"/>
    <property type="match status" value="1"/>
</dbReference>
<comment type="catalytic activity">
    <reaction evidence="14 15">
        <text>ATP + H2O = ADP + phosphate + H(+)</text>
        <dbReference type="Rhea" id="RHEA:13065"/>
        <dbReference type="ChEBI" id="CHEBI:15377"/>
        <dbReference type="ChEBI" id="CHEBI:15378"/>
        <dbReference type="ChEBI" id="CHEBI:30616"/>
        <dbReference type="ChEBI" id="CHEBI:43474"/>
        <dbReference type="ChEBI" id="CHEBI:456216"/>
        <dbReference type="EC" id="5.6.2.4"/>
    </reaction>
</comment>
<dbReference type="GO" id="GO:0006281">
    <property type="term" value="P:DNA repair"/>
    <property type="evidence" value="ECO:0007669"/>
    <property type="project" value="UniProtKB-UniRule"/>
</dbReference>
<keyword evidence="7 15" id="KW-0067">ATP-binding</keyword>
<dbReference type="GO" id="GO:0003677">
    <property type="term" value="F:DNA binding"/>
    <property type="evidence" value="ECO:0007669"/>
    <property type="project" value="UniProtKB-KW"/>
</dbReference>
<dbReference type="SMART" id="SM00490">
    <property type="entry name" value="HELICc"/>
    <property type="match status" value="1"/>
</dbReference>
<evidence type="ECO:0000256" key="13">
    <source>
        <dbReference type="ARBA" id="ARBA00034808"/>
    </source>
</evidence>
<evidence type="ECO:0000256" key="6">
    <source>
        <dbReference type="ARBA" id="ARBA00022806"/>
    </source>
</evidence>
<evidence type="ECO:0000256" key="5">
    <source>
        <dbReference type="ARBA" id="ARBA00022801"/>
    </source>
</evidence>
<dbReference type="PROSITE" id="PS51192">
    <property type="entry name" value="HELICASE_ATP_BIND_1"/>
    <property type="match status" value="1"/>
</dbReference>
<dbReference type="SMART" id="SM00487">
    <property type="entry name" value="DEXDc"/>
    <property type="match status" value="1"/>
</dbReference>
<reference evidence="18 19" key="1">
    <citation type="submission" date="2016-10" db="EMBL/GenBank/DDBJ databases">
        <authorList>
            <person name="de Groot N.N."/>
        </authorList>
    </citation>
    <scope>NUCLEOTIDE SEQUENCE [LARGE SCALE GENOMIC DNA]</scope>
    <source>
        <strain evidence="18 19">Z108</strain>
    </source>
</reference>
<keyword evidence="4 15" id="KW-0227">DNA damage</keyword>
<protein>
    <recommendedName>
        <fullName evidence="2 15">ATP-dependent DNA helicase RecG</fullName>
        <ecNumber evidence="13 15">5.6.2.4</ecNumber>
    </recommendedName>
</protein>
<comment type="function">
    <text evidence="15">Plays a critical role in recombination and DNA repair. Helps process Holliday junction intermediates to mature products by catalyzing branch migration. Has replication fork regression activity, unwinds stalled or blocked replication forks to make a HJ that can be resolved. Has a DNA unwinding activity characteristic of a DNA helicase with 3'-5' polarity.</text>
</comment>
<dbReference type="InterPro" id="IPR027417">
    <property type="entry name" value="P-loop_NTPase"/>
</dbReference>
<dbReference type="OrthoDB" id="9804325at2"/>
<dbReference type="CDD" id="cd17992">
    <property type="entry name" value="DEXHc_RecG"/>
    <property type="match status" value="1"/>
</dbReference>
<dbReference type="Pfam" id="PF00270">
    <property type="entry name" value="DEAD"/>
    <property type="match status" value="1"/>
</dbReference>
<feature type="domain" description="Helicase ATP-binding" evidence="16">
    <location>
        <begin position="279"/>
        <end position="441"/>
    </location>
</feature>
<dbReference type="GO" id="GO:0006310">
    <property type="term" value="P:DNA recombination"/>
    <property type="evidence" value="ECO:0007669"/>
    <property type="project" value="UniProtKB-UniRule"/>
</dbReference>
<dbReference type="InterPro" id="IPR012340">
    <property type="entry name" value="NA-bd_OB-fold"/>
</dbReference>
<keyword evidence="10 15" id="KW-0234">DNA repair</keyword>
<evidence type="ECO:0000256" key="10">
    <source>
        <dbReference type="ARBA" id="ARBA00023204"/>
    </source>
</evidence>
<keyword evidence="9 15" id="KW-0233">DNA recombination</keyword>
<evidence type="ECO:0000313" key="19">
    <source>
        <dbReference type="Proteomes" id="UP000183639"/>
    </source>
</evidence>
<evidence type="ECO:0000259" key="16">
    <source>
        <dbReference type="PROSITE" id="PS51192"/>
    </source>
</evidence>
<name>A0A1I3D7P9_SELRU</name>
<dbReference type="RefSeq" id="WP_075442570.1">
    <property type="nucleotide sequence ID" value="NZ_FOQK01000005.1"/>
</dbReference>
<evidence type="ECO:0000256" key="3">
    <source>
        <dbReference type="ARBA" id="ARBA00022741"/>
    </source>
</evidence>
<dbReference type="InterPro" id="IPR011545">
    <property type="entry name" value="DEAD/DEAH_box_helicase_dom"/>
</dbReference>
<gene>
    <name evidence="18" type="ORF">SAMN04487861_105135</name>
</gene>
<organism evidence="18 19">
    <name type="scientific">Selenomonas ruminantium</name>
    <dbReference type="NCBI Taxonomy" id="971"/>
    <lineage>
        <taxon>Bacteria</taxon>
        <taxon>Bacillati</taxon>
        <taxon>Bacillota</taxon>
        <taxon>Negativicutes</taxon>
        <taxon>Selenomonadales</taxon>
        <taxon>Selenomonadaceae</taxon>
        <taxon>Selenomonas</taxon>
    </lineage>
</organism>
<dbReference type="AlphaFoldDB" id="A0A1I3D7P9"/>
<evidence type="ECO:0000256" key="4">
    <source>
        <dbReference type="ARBA" id="ARBA00022763"/>
    </source>
</evidence>
<proteinExistence type="inferred from homology"/>
<dbReference type="Pfam" id="PF00271">
    <property type="entry name" value="Helicase_C"/>
    <property type="match status" value="1"/>
</dbReference>
<dbReference type="GO" id="GO:0005524">
    <property type="term" value="F:ATP binding"/>
    <property type="evidence" value="ECO:0007669"/>
    <property type="project" value="UniProtKB-KW"/>
</dbReference>
<evidence type="ECO:0000256" key="2">
    <source>
        <dbReference type="ARBA" id="ARBA00017846"/>
    </source>
</evidence>
<evidence type="ECO:0000256" key="1">
    <source>
        <dbReference type="ARBA" id="ARBA00007504"/>
    </source>
</evidence>
<dbReference type="SUPFAM" id="SSF52540">
    <property type="entry name" value="P-loop containing nucleoside triphosphate hydrolases"/>
    <property type="match status" value="2"/>
</dbReference>
<dbReference type="InterPro" id="IPR033454">
    <property type="entry name" value="RecG_wedge"/>
</dbReference>
<sequence>MKLRDSIQYVKGVGPKKKAELNRMGIRTVYDLLTWFPRTYEDQSVLTRIAELKPGERATVSGVIMNVSERQAGRRGMTILTALIGDGSAFLQVTWFNQKYLKKQLQTGRRVFVTGKAEYAYGGRGQFAMSQLSGFQILDDEDTPEEMCGILPVYPATERLNQKFFRKTMAGLLQEELELPEVIPADIRTRYQLQGRREALQKIHFPADFTELKAARNRLAFEELYLIQCGLLILKRQSREKKKGIRHLLSSELVHRLEASLPFQLTNDQSKVWREICRDMESPVPMRRLVQGDVGSGKTVIAMLALVKTVENGYQGALMAPTEILASQHHEGFKAQLEPLGVRVGFLSGRLTKKKREEMYAAIAAHEVDIVIGTHALIQEGVRFAKLGLVVTDEQHRFGIAQRAELEKKGELMPDVLVMTATPIPRTMTLTVYGDLDVSLIQELPPGRQPIRTFVRQPDRRELIYRYVLTQLEAGRQAYVVCPLIEMNEDSPLPSAEEIYDELRYGIFRDVPVGLVHGKMKAVEKEQVMQDFYEDKIKLLVSTTVIEVGVNVPNASIMVIENAERFGLAQLHQLRGRIGRGPYQSFCILVSEMKTENAKERLQIMAETTDGFKLAEEDLRLRGPGQFFGAMQHGLPDLKIADVLQDMDILLLARRAALETMENQADVRDILPILALQYQQQFLNITET</sequence>
<comment type="catalytic activity">
    <reaction evidence="12 15">
        <text>Couples ATP hydrolysis with the unwinding of duplex DNA by translocating in the 3'-5' direction.</text>
        <dbReference type="EC" id="5.6.2.4"/>
    </reaction>
</comment>
<dbReference type="SUPFAM" id="SSF50249">
    <property type="entry name" value="Nucleic acid-binding proteins"/>
    <property type="match status" value="1"/>
</dbReference>
<evidence type="ECO:0000313" key="18">
    <source>
        <dbReference type="EMBL" id="SFH82733.1"/>
    </source>
</evidence>
<evidence type="ECO:0000256" key="15">
    <source>
        <dbReference type="RuleBase" id="RU363016"/>
    </source>
</evidence>